<dbReference type="EMBL" id="WBMO01000001">
    <property type="protein sequence ID" value="MDV2474230.1"/>
    <property type="molecule type" value="Genomic_DNA"/>
</dbReference>
<evidence type="ECO:0000313" key="3">
    <source>
        <dbReference type="Proteomes" id="UP001275440"/>
    </source>
</evidence>
<reference evidence="2 3" key="1">
    <citation type="submission" date="2019-10" db="EMBL/GenBank/DDBJ databases">
        <title>Draft Genome Assembly of Rhodococcus zopfii DSM44189.</title>
        <authorList>
            <person name="Sutton J.M."/>
            <person name="Akob D.M."/>
            <person name="Bushman T.J."/>
        </authorList>
    </citation>
    <scope>NUCLEOTIDE SEQUENCE [LARGE SCALE GENOMIC DNA]</scope>
    <source>
        <strain evidence="2 3">DSM 44189</strain>
    </source>
</reference>
<name>A0ABU3WJS7_9NOCA</name>
<dbReference type="Proteomes" id="UP001275440">
    <property type="component" value="Unassembled WGS sequence"/>
</dbReference>
<protein>
    <submittedName>
        <fullName evidence="2">Uncharacterized protein</fullName>
    </submittedName>
</protein>
<evidence type="ECO:0000313" key="2">
    <source>
        <dbReference type="EMBL" id="MDV2474230.1"/>
    </source>
</evidence>
<sequence length="97" mass="11065">MLSSPSRGSPDGSAQGRREFLERAVIRRAERLRPASTRRGDRRAGRGGRAAAADRCDRPGRTRRGRRRGHRRCDRRRRPRLVSSSAQRSGRCLRRAC</sequence>
<evidence type="ECO:0000256" key="1">
    <source>
        <dbReference type="SAM" id="MobiDB-lite"/>
    </source>
</evidence>
<accession>A0ABU3WJS7</accession>
<keyword evidence="3" id="KW-1185">Reference proteome</keyword>
<feature type="region of interest" description="Disordered" evidence="1">
    <location>
        <begin position="31"/>
        <end position="97"/>
    </location>
</feature>
<organism evidence="2 3">
    <name type="scientific">Rhodococcus zopfii</name>
    <dbReference type="NCBI Taxonomy" id="43772"/>
    <lineage>
        <taxon>Bacteria</taxon>
        <taxon>Bacillati</taxon>
        <taxon>Actinomycetota</taxon>
        <taxon>Actinomycetes</taxon>
        <taxon>Mycobacteriales</taxon>
        <taxon>Nocardiaceae</taxon>
        <taxon>Rhodococcus</taxon>
    </lineage>
</organism>
<proteinExistence type="predicted"/>
<gene>
    <name evidence="2" type="ORF">F8M49_00305</name>
</gene>
<comment type="caution">
    <text evidence="2">The sequence shown here is derived from an EMBL/GenBank/DDBJ whole genome shotgun (WGS) entry which is preliminary data.</text>
</comment>
<feature type="compositionally biased region" description="Basic residues" evidence="1">
    <location>
        <begin position="61"/>
        <end position="80"/>
    </location>
</feature>
<feature type="compositionally biased region" description="Basic and acidic residues" evidence="1">
    <location>
        <begin position="31"/>
        <end position="44"/>
    </location>
</feature>